<keyword evidence="6" id="KW-0479">Metal-binding</keyword>
<proteinExistence type="inferred from homology"/>
<organism evidence="8 9">
    <name type="scientific">Sediminicola arcticus</name>
    <dbReference type="NCBI Taxonomy" id="1574308"/>
    <lineage>
        <taxon>Bacteria</taxon>
        <taxon>Pseudomonadati</taxon>
        <taxon>Bacteroidota</taxon>
        <taxon>Flavobacteriia</taxon>
        <taxon>Flavobacteriales</taxon>
        <taxon>Flavobacteriaceae</taxon>
        <taxon>Sediminicola</taxon>
    </lineage>
</organism>
<gene>
    <name evidence="8" type="primary">glp</name>
    <name evidence="8" type="ORF">ABXZ36_10925</name>
</gene>
<dbReference type="SUPFAM" id="SSF63882">
    <property type="entry name" value="MoeA N-terminal region -like"/>
    <property type="match status" value="1"/>
</dbReference>
<evidence type="ECO:0000256" key="6">
    <source>
        <dbReference type="RuleBase" id="RU365090"/>
    </source>
</evidence>
<keyword evidence="6" id="KW-0808">Transferase</keyword>
<evidence type="ECO:0000313" key="8">
    <source>
        <dbReference type="EMBL" id="MET6991158.1"/>
    </source>
</evidence>
<keyword evidence="9" id="KW-1185">Reference proteome</keyword>
<dbReference type="InterPro" id="IPR036135">
    <property type="entry name" value="MoeA_linker/N_sf"/>
</dbReference>
<dbReference type="CDD" id="cd00887">
    <property type="entry name" value="MoeA"/>
    <property type="match status" value="1"/>
</dbReference>
<dbReference type="Proteomes" id="UP001549799">
    <property type="component" value="Unassembled WGS sequence"/>
</dbReference>
<comment type="pathway">
    <text evidence="2 6">Cofactor biosynthesis; molybdopterin biosynthesis.</text>
</comment>
<dbReference type="PANTHER" id="PTHR10192:SF5">
    <property type="entry name" value="GEPHYRIN"/>
    <property type="match status" value="1"/>
</dbReference>
<comment type="caution">
    <text evidence="8">The sequence shown here is derived from an EMBL/GenBank/DDBJ whole genome shotgun (WGS) entry which is preliminary data.</text>
</comment>
<dbReference type="Pfam" id="PF03454">
    <property type="entry name" value="MoeA_C"/>
    <property type="match status" value="1"/>
</dbReference>
<keyword evidence="4 6" id="KW-0501">Molybdenum cofactor biosynthesis</keyword>
<evidence type="ECO:0000313" key="9">
    <source>
        <dbReference type="Proteomes" id="UP001549799"/>
    </source>
</evidence>
<protein>
    <recommendedName>
        <fullName evidence="6">Molybdopterin molybdenumtransferase</fullName>
        <ecNumber evidence="6">2.10.1.1</ecNumber>
    </recommendedName>
</protein>
<comment type="function">
    <text evidence="1 6">Catalyzes the insertion of molybdate into adenylated molybdopterin with the concomitant release of AMP.</text>
</comment>
<dbReference type="Pfam" id="PF00994">
    <property type="entry name" value="MoCF_biosynth"/>
    <property type="match status" value="1"/>
</dbReference>
<dbReference type="SUPFAM" id="SSF53218">
    <property type="entry name" value="Molybdenum cofactor biosynthesis proteins"/>
    <property type="match status" value="1"/>
</dbReference>
<dbReference type="PROSITE" id="PS01079">
    <property type="entry name" value="MOCF_BIOSYNTHESIS_2"/>
    <property type="match status" value="1"/>
</dbReference>
<dbReference type="EMBL" id="JBEXAE010000005">
    <property type="protein sequence ID" value="MET6991158.1"/>
    <property type="molecule type" value="Genomic_DNA"/>
</dbReference>
<dbReference type="InterPro" id="IPR038987">
    <property type="entry name" value="MoeA-like"/>
</dbReference>
<evidence type="ECO:0000256" key="1">
    <source>
        <dbReference type="ARBA" id="ARBA00002901"/>
    </source>
</evidence>
<keyword evidence="6" id="KW-0500">Molybdenum</keyword>
<reference evidence="8 9" key="1">
    <citation type="submission" date="2024-07" db="EMBL/GenBank/DDBJ databases">
        <title>The genome sequence of type strain Sediminicola arcticus GDMCC 1.2805.</title>
        <authorList>
            <person name="Liu Y."/>
        </authorList>
    </citation>
    <scope>NUCLEOTIDE SEQUENCE [LARGE SCALE GENOMIC DNA]</scope>
    <source>
        <strain evidence="8 9">GDMCC 1.2805</strain>
    </source>
</reference>
<sequence>MVSVKEALQIITKHTQMLNSVTLPLISSRGMVTAQEIYSPLDLPPFRQSAMDGYAIRSHKEKEYSVVGEVAAGDGKEFQLKAGEAVRIFTGAMVPKTATAVIIQEKVTRQADSITINDEVVLESNIRPRGEQISKGSLALQRGTKLTPSAIGFLAGMGVTDVLVYGKPRVGIVITGNELVAAGEVLKEGQIYEGNSKMIQAVLEEMSIEGCTKYQVADNFEGTCEVLKKAFQENEVVLVNGGISVGDHDHVYEALKVLCVDSLFYKVRQKPGKPLFFGKQNNKIVFALPGNPAAALTCFYVYVYPALQKVMGHEGMGLERRQLAVTKAVTNILGRTLLLKAKILENGEVEILEGQSSAMLHTYSLANALVLVPESVDSVPKGGLVEVLMLPN</sequence>
<dbReference type="SUPFAM" id="SSF63867">
    <property type="entry name" value="MoeA C-terminal domain-like"/>
    <property type="match status" value="1"/>
</dbReference>
<comment type="similarity">
    <text evidence="3 6">Belongs to the MoeA family.</text>
</comment>
<dbReference type="Gene3D" id="3.90.105.10">
    <property type="entry name" value="Molybdopterin biosynthesis moea protein, domain 2"/>
    <property type="match status" value="1"/>
</dbReference>
<dbReference type="NCBIfam" id="TIGR00177">
    <property type="entry name" value="molyb_syn"/>
    <property type="match status" value="1"/>
</dbReference>
<comment type="cofactor">
    <cofactor evidence="6">
        <name>Mg(2+)</name>
        <dbReference type="ChEBI" id="CHEBI:18420"/>
    </cofactor>
</comment>
<evidence type="ECO:0000256" key="4">
    <source>
        <dbReference type="ARBA" id="ARBA00023150"/>
    </source>
</evidence>
<dbReference type="InterPro" id="IPR001453">
    <property type="entry name" value="MoaB/Mog_dom"/>
</dbReference>
<dbReference type="InterPro" id="IPR005110">
    <property type="entry name" value="MoeA_linker/N"/>
</dbReference>
<feature type="domain" description="MoaB/Mog" evidence="7">
    <location>
        <begin position="171"/>
        <end position="309"/>
    </location>
</feature>
<evidence type="ECO:0000256" key="2">
    <source>
        <dbReference type="ARBA" id="ARBA00005046"/>
    </source>
</evidence>
<dbReference type="Pfam" id="PF03453">
    <property type="entry name" value="MoeA_N"/>
    <property type="match status" value="1"/>
</dbReference>
<dbReference type="Gene3D" id="2.170.190.11">
    <property type="entry name" value="Molybdopterin biosynthesis moea protein, domain 3"/>
    <property type="match status" value="1"/>
</dbReference>
<dbReference type="InterPro" id="IPR005111">
    <property type="entry name" value="MoeA_C_domain_IV"/>
</dbReference>
<dbReference type="SMART" id="SM00852">
    <property type="entry name" value="MoCF_biosynth"/>
    <property type="match status" value="1"/>
</dbReference>
<comment type="catalytic activity">
    <reaction evidence="5">
        <text>adenylyl-molybdopterin + molybdate = Mo-molybdopterin + AMP + H(+)</text>
        <dbReference type="Rhea" id="RHEA:35047"/>
        <dbReference type="ChEBI" id="CHEBI:15378"/>
        <dbReference type="ChEBI" id="CHEBI:36264"/>
        <dbReference type="ChEBI" id="CHEBI:62727"/>
        <dbReference type="ChEBI" id="CHEBI:71302"/>
        <dbReference type="ChEBI" id="CHEBI:456215"/>
        <dbReference type="EC" id="2.10.1.1"/>
    </reaction>
</comment>
<dbReference type="EC" id="2.10.1.1" evidence="6"/>
<dbReference type="PANTHER" id="PTHR10192">
    <property type="entry name" value="MOLYBDOPTERIN BIOSYNTHESIS PROTEIN"/>
    <property type="match status" value="1"/>
</dbReference>
<keyword evidence="6" id="KW-0460">Magnesium</keyword>
<evidence type="ECO:0000256" key="5">
    <source>
        <dbReference type="ARBA" id="ARBA00047317"/>
    </source>
</evidence>
<evidence type="ECO:0000256" key="3">
    <source>
        <dbReference type="ARBA" id="ARBA00010763"/>
    </source>
</evidence>
<dbReference type="Gene3D" id="2.40.340.10">
    <property type="entry name" value="MoeA, C-terminal, domain IV"/>
    <property type="match status" value="1"/>
</dbReference>
<dbReference type="InterPro" id="IPR036425">
    <property type="entry name" value="MoaB/Mog-like_dom_sf"/>
</dbReference>
<dbReference type="RefSeq" id="WP_354615596.1">
    <property type="nucleotide sequence ID" value="NZ_JBEXAE010000005.1"/>
</dbReference>
<dbReference type="NCBIfam" id="NF045515">
    <property type="entry name" value="Glp_gephyrin"/>
    <property type="match status" value="1"/>
</dbReference>
<dbReference type="Gene3D" id="3.40.980.10">
    <property type="entry name" value="MoaB/Mog-like domain"/>
    <property type="match status" value="1"/>
</dbReference>
<evidence type="ECO:0000259" key="7">
    <source>
        <dbReference type="SMART" id="SM00852"/>
    </source>
</evidence>
<dbReference type="InterPro" id="IPR036688">
    <property type="entry name" value="MoeA_C_domain_IV_sf"/>
</dbReference>
<accession>A0ABV2SVG8</accession>
<dbReference type="InterPro" id="IPR008284">
    <property type="entry name" value="MoCF_biosynth_CS"/>
</dbReference>
<name>A0ABV2SVG8_9FLAO</name>